<protein>
    <submittedName>
        <fullName evidence="1">Transcriptional regulator</fullName>
    </submittedName>
</protein>
<accession>A0A4Q0AIK1</accession>
<dbReference type="EMBL" id="SCKX01000001">
    <property type="protein sequence ID" value="RWZ78478.1"/>
    <property type="molecule type" value="Genomic_DNA"/>
</dbReference>
<name>A0A4Q0AIK1_9BACT</name>
<keyword evidence="2" id="KW-1185">Reference proteome</keyword>
<dbReference type="Proteomes" id="UP000289257">
    <property type="component" value="Unassembled WGS sequence"/>
</dbReference>
<evidence type="ECO:0000313" key="1">
    <source>
        <dbReference type="EMBL" id="RWZ78478.1"/>
    </source>
</evidence>
<organism evidence="1 2">
    <name type="scientific">Candidatus Microsaccharimonas sossegonensis</name>
    <dbReference type="NCBI Taxonomy" id="2506948"/>
    <lineage>
        <taxon>Bacteria</taxon>
        <taxon>Candidatus Saccharimonadota</taxon>
        <taxon>Candidatus Saccharimonadia</taxon>
        <taxon>Candidatus Saccharimonadales</taxon>
        <taxon>Candidatus Saccharimonadaceae</taxon>
        <taxon>Candidatus Microsaccharimonas</taxon>
    </lineage>
</organism>
<dbReference type="Gene3D" id="1.10.10.10">
    <property type="entry name" value="Winged helix-like DNA-binding domain superfamily/Winged helix DNA-binding domain"/>
    <property type="match status" value="1"/>
</dbReference>
<dbReference type="InterPro" id="IPR036388">
    <property type="entry name" value="WH-like_DNA-bd_sf"/>
</dbReference>
<dbReference type="InterPro" id="IPR036390">
    <property type="entry name" value="WH_DNA-bd_sf"/>
</dbReference>
<dbReference type="SUPFAM" id="SSF46785">
    <property type="entry name" value="Winged helix' DNA-binding domain"/>
    <property type="match status" value="1"/>
</dbReference>
<evidence type="ECO:0000313" key="2">
    <source>
        <dbReference type="Proteomes" id="UP000289257"/>
    </source>
</evidence>
<reference evidence="1" key="1">
    <citation type="submission" date="2019-01" db="EMBL/GenBank/DDBJ databases">
        <title>Genomic signatures and co-occurrence patterns of the ultra-small Saccharimodia (Patescibacteria phylum) suggest a symbiotic lifestyle.</title>
        <authorList>
            <person name="Lemos L."/>
            <person name="Medeiros J."/>
            <person name="Andreote F."/>
            <person name="Fernandes G."/>
            <person name="Varani A."/>
            <person name="Oliveira G."/>
            <person name="Pylro V."/>
        </authorList>
    </citation>
    <scope>NUCLEOTIDE SEQUENCE [LARGE SCALE GENOMIC DNA]</scope>
    <source>
        <strain evidence="1">AMD02</strain>
    </source>
</reference>
<sequence length="201" mass="22396">MIDALFGSKTRVKLLHLFLNHPGQSFYVREITRLIDEQINSVRRELSNMLEVGVITSDSSDNKLFYQVNQRYDFYTALRAIFANEPINASKPTLSGGEAVSEQYLSAIADIAALRIAILSGILVKGSTSVIDVLLVGTLPTAKVKAAMGIIEKLEGREINYSVMSYDDFYYRLSVRDKFITEILNSKHTVALDKDGVLSQP</sequence>
<dbReference type="AlphaFoldDB" id="A0A4Q0AIK1"/>
<proteinExistence type="predicted"/>
<gene>
    <name evidence="1" type="ORF">EOT05_01840</name>
</gene>
<comment type="caution">
    <text evidence="1">The sequence shown here is derived from an EMBL/GenBank/DDBJ whole genome shotgun (WGS) entry which is preliminary data.</text>
</comment>